<gene>
    <name evidence="1" type="ORF">ACAOBT_LOCUS1510</name>
</gene>
<sequence length="57" mass="6571">MLAPKKSKESKLARSYPASAREDLWSYGNKRTKLAEIGSEVNKQKLTEEEKQKGREF</sequence>
<accession>A0A9P0JMV8</accession>
<name>A0A9P0JMV8_ACAOB</name>
<proteinExistence type="predicted"/>
<evidence type="ECO:0000313" key="2">
    <source>
        <dbReference type="Proteomes" id="UP001152888"/>
    </source>
</evidence>
<comment type="caution">
    <text evidence="1">The sequence shown here is derived from an EMBL/GenBank/DDBJ whole genome shotgun (WGS) entry which is preliminary data.</text>
</comment>
<dbReference type="EMBL" id="CAKOFQ010006664">
    <property type="protein sequence ID" value="CAH1956327.1"/>
    <property type="molecule type" value="Genomic_DNA"/>
</dbReference>
<dbReference type="AlphaFoldDB" id="A0A9P0JMV8"/>
<evidence type="ECO:0000313" key="1">
    <source>
        <dbReference type="EMBL" id="CAH1956327.1"/>
    </source>
</evidence>
<dbReference type="Proteomes" id="UP001152888">
    <property type="component" value="Unassembled WGS sequence"/>
</dbReference>
<reference evidence="1" key="1">
    <citation type="submission" date="2022-03" db="EMBL/GenBank/DDBJ databases">
        <authorList>
            <person name="Sayadi A."/>
        </authorList>
    </citation>
    <scope>NUCLEOTIDE SEQUENCE</scope>
</reference>
<organism evidence="1 2">
    <name type="scientific">Acanthoscelides obtectus</name>
    <name type="common">Bean weevil</name>
    <name type="synonym">Bruchus obtectus</name>
    <dbReference type="NCBI Taxonomy" id="200917"/>
    <lineage>
        <taxon>Eukaryota</taxon>
        <taxon>Metazoa</taxon>
        <taxon>Ecdysozoa</taxon>
        <taxon>Arthropoda</taxon>
        <taxon>Hexapoda</taxon>
        <taxon>Insecta</taxon>
        <taxon>Pterygota</taxon>
        <taxon>Neoptera</taxon>
        <taxon>Endopterygota</taxon>
        <taxon>Coleoptera</taxon>
        <taxon>Polyphaga</taxon>
        <taxon>Cucujiformia</taxon>
        <taxon>Chrysomeloidea</taxon>
        <taxon>Chrysomelidae</taxon>
        <taxon>Bruchinae</taxon>
        <taxon>Bruchini</taxon>
        <taxon>Acanthoscelides</taxon>
    </lineage>
</organism>
<protein>
    <submittedName>
        <fullName evidence="1">Uncharacterized protein</fullName>
    </submittedName>
</protein>
<keyword evidence="2" id="KW-1185">Reference proteome</keyword>